<comment type="cofactor">
    <cofactor evidence="4">
        <name>heme</name>
        <dbReference type="ChEBI" id="CHEBI:30413"/>
    </cofactor>
</comment>
<feature type="transmembrane region" description="Helical" evidence="5">
    <location>
        <begin position="89"/>
        <end position="107"/>
    </location>
</feature>
<sequence>MGIRDFFDGRFFDTRYKTKIHIAQVALMVLAIILTIWRMAMPVPFTRGNIMALTMGFKSLIIIGYQLLTTHKQRFKKWASLKANAILNTMEILFWFVAFGLLCQANGRFCTGGSCALSWIVTLIVMVLIVLAFQTSVVSIKDYRYWKHFGINRETETQAAYPKPQQGSATSNDNLHHVIESALWSGNPWSPIAVLPGTLLFIPIVENPWPSTVQSHLNRPEMARYGPVVRIAPNEVSYTSYEAVKEIYGSLGSGYDKHRFYNLFKVFGRRTMFSTLVKGDHAKRKRIIADRYANSNVVKPIALSGIEKRAEEFVRQCADAASRSVNVYVSSNTQARRSGGESCINNTDTIVPDHQVKLHSYACDCVTHHLFHPYGTNSLQKQEDTDMMEQVTTDDSLRNRLIQHHYPVFYQYFSKILDLFFDPRTTPLAKDFVVGATSKIDPAPFTLLSRLQDKRESGSSVNQMDAIDIAAECTDHMVAGIDTTGDSLCFLLWELSQPASLEIQRKLREEIRENPDASFDKLSYLDAVVQEGLRCYPAIPMSLPRVVPPGGKTVDGYFVSEGTIVSSQAYSVHRNNDAVFPNPDTFSPERWLSPTGEAERKRHMFAFAHGGRGCVGKHLALAEMKILLRGIYGRYSTVPDPSITPESMRSHDQIISARPYGQRCLLRFVPTSNEEAV</sequence>
<gene>
    <name evidence="6" type="ORF">CSIM01_00858</name>
</gene>
<dbReference type="InterPro" id="IPR036396">
    <property type="entry name" value="Cyt_P450_sf"/>
</dbReference>
<organism evidence="6 7">
    <name type="scientific">Colletotrichum simmondsii</name>
    <dbReference type="NCBI Taxonomy" id="703756"/>
    <lineage>
        <taxon>Eukaryota</taxon>
        <taxon>Fungi</taxon>
        <taxon>Dikarya</taxon>
        <taxon>Ascomycota</taxon>
        <taxon>Pezizomycotina</taxon>
        <taxon>Sordariomycetes</taxon>
        <taxon>Hypocreomycetidae</taxon>
        <taxon>Glomerellales</taxon>
        <taxon>Glomerellaceae</taxon>
        <taxon>Colletotrichum</taxon>
        <taxon>Colletotrichum acutatum species complex</taxon>
    </lineage>
</organism>
<evidence type="ECO:0000256" key="4">
    <source>
        <dbReference type="PIRSR" id="PIRSR602401-1"/>
    </source>
</evidence>
<dbReference type="OrthoDB" id="1470350at2759"/>
<dbReference type="GO" id="GO:0004497">
    <property type="term" value="F:monooxygenase activity"/>
    <property type="evidence" value="ECO:0007669"/>
    <property type="project" value="InterPro"/>
</dbReference>
<dbReference type="AlphaFoldDB" id="A0A135S2J5"/>
<dbReference type="InterPro" id="IPR002401">
    <property type="entry name" value="Cyt_P450_E_grp-I"/>
</dbReference>
<keyword evidence="7" id="KW-1185">Reference proteome</keyword>
<dbReference type="EMBL" id="JFBX01000728">
    <property type="protein sequence ID" value="KXH30144.1"/>
    <property type="molecule type" value="Genomic_DNA"/>
</dbReference>
<dbReference type="Gene3D" id="1.10.630.10">
    <property type="entry name" value="Cytochrome P450"/>
    <property type="match status" value="1"/>
</dbReference>
<feature type="transmembrane region" description="Helical" evidence="5">
    <location>
        <begin position="20"/>
        <end position="38"/>
    </location>
</feature>
<keyword evidence="5" id="KW-0812">Transmembrane</keyword>
<dbReference type="Proteomes" id="UP000070328">
    <property type="component" value="Unassembled WGS sequence"/>
</dbReference>
<dbReference type="InterPro" id="IPR050121">
    <property type="entry name" value="Cytochrome_P450_monoxygenase"/>
</dbReference>
<dbReference type="InterPro" id="IPR001128">
    <property type="entry name" value="Cyt_P450"/>
</dbReference>
<evidence type="ECO:0000256" key="3">
    <source>
        <dbReference type="ARBA" id="ARBA00023004"/>
    </source>
</evidence>
<comment type="caution">
    <text evidence="6">The sequence shown here is derived from an EMBL/GenBank/DDBJ whole genome shotgun (WGS) entry which is preliminary data.</text>
</comment>
<keyword evidence="5" id="KW-0472">Membrane</keyword>
<dbReference type="PANTHER" id="PTHR24305">
    <property type="entry name" value="CYTOCHROME P450"/>
    <property type="match status" value="1"/>
</dbReference>
<evidence type="ECO:0000313" key="6">
    <source>
        <dbReference type="EMBL" id="KXH30144.1"/>
    </source>
</evidence>
<dbReference type="PRINTS" id="PR00385">
    <property type="entry name" value="P450"/>
</dbReference>
<keyword evidence="2 4" id="KW-0479">Metal-binding</keyword>
<dbReference type="Pfam" id="PF00067">
    <property type="entry name" value="p450"/>
    <property type="match status" value="1"/>
</dbReference>
<evidence type="ECO:0000256" key="1">
    <source>
        <dbReference type="ARBA" id="ARBA00022617"/>
    </source>
</evidence>
<dbReference type="GO" id="GO:0020037">
    <property type="term" value="F:heme binding"/>
    <property type="evidence" value="ECO:0007669"/>
    <property type="project" value="InterPro"/>
</dbReference>
<proteinExistence type="predicted"/>
<feature type="binding site" description="axial binding residue" evidence="4">
    <location>
        <position position="614"/>
    </location>
    <ligand>
        <name>heme</name>
        <dbReference type="ChEBI" id="CHEBI:30413"/>
    </ligand>
    <ligandPart>
        <name>Fe</name>
        <dbReference type="ChEBI" id="CHEBI:18248"/>
    </ligandPart>
</feature>
<name>A0A135S2J5_9PEZI</name>
<evidence type="ECO:0000256" key="5">
    <source>
        <dbReference type="SAM" id="Phobius"/>
    </source>
</evidence>
<dbReference type="GO" id="GO:0016705">
    <property type="term" value="F:oxidoreductase activity, acting on paired donors, with incorporation or reduction of molecular oxygen"/>
    <property type="evidence" value="ECO:0007669"/>
    <property type="project" value="InterPro"/>
</dbReference>
<evidence type="ECO:0000313" key="7">
    <source>
        <dbReference type="Proteomes" id="UP000070328"/>
    </source>
</evidence>
<accession>A0A135S2J5</accession>
<reference evidence="6 7" key="1">
    <citation type="submission" date="2014-02" db="EMBL/GenBank/DDBJ databases">
        <title>The genome sequence of Colletotrichum simmondsii CBS122122.</title>
        <authorList>
            <person name="Baroncelli R."/>
            <person name="Thon M.R."/>
        </authorList>
    </citation>
    <scope>NUCLEOTIDE SEQUENCE [LARGE SCALE GENOMIC DNA]</scope>
    <source>
        <strain evidence="6 7">CBS122122</strain>
    </source>
</reference>
<dbReference type="GO" id="GO:0005506">
    <property type="term" value="F:iron ion binding"/>
    <property type="evidence" value="ECO:0007669"/>
    <property type="project" value="InterPro"/>
</dbReference>
<dbReference type="CDD" id="cd11059">
    <property type="entry name" value="CYP_fungal"/>
    <property type="match status" value="1"/>
</dbReference>
<evidence type="ECO:0000256" key="2">
    <source>
        <dbReference type="ARBA" id="ARBA00022723"/>
    </source>
</evidence>
<dbReference type="SUPFAM" id="SSF48264">
    <property type="entry name" value="Cytochrome P450"/>
    <property type="match status" value="1"/>
</dbReference>
<keyword evidence="3 4" id="KW-0408">Iron</keyword>
<feature type="transmembrane region" description="Helical" evidence="5">
    <location>
        <begin position="50"/>
        <end position="68"/>
    </location>
</feature>
<dbReference type="PANTHER" id="PTHR24305:SF164">
    <property type="entry name" value="P450, PUTATIVE (EUROFUNG)-RELATED"/>
    <property type="match status" value="1"/>
</dbReference>
<keyword evidence="5" id="KW-1133">Transmembrane helix</keyword>
<keyword evidence="1 4" id="KW-0349">Heme</keyword>
<feature type="transmembrane region" description="Helical" evidence="5">
    <location>
        <begin position="119"/>
        <end position="140"/>
    </location>
</feature>
<dbReference type="PRINTS" id="PR00463">
    <property type="entry name" value="EP450I"/>
</dbReference>
<protein>
    <submittedName>
        <fullName evidence="6">Cytochrome P450</fullName>
    </submittedName>
</protein>